<dbReference type="PANTHER" id="PTHR42715">
    <property type="entry name" value="BETA-GLUCOSIDASE"/>
    <property type="match status" value="1"/>
</dbReference>
<evidence type="ECO:0000259" key="3">
    <source>
        <dbReference type="SMART" id="SM01217"/>
    </source>
</evidence>
<gene>
    <name evidence="4" type="ORF">IAB37_07140</name>
</gene>
<dbReference type="InterPro" id="IPR036881">
    <property type="entry name" value="Glyco_hydro_3_C_sf"/>
</dbReference>
<dbReference type="GO" id="GO:0008422">
    <property type="term" value="F:beta-glucosidase activity"/>
    <property type="evidence" value="ECO:0007669"/>
    <property type="project" value="UniProtKB-ARBA"/>
</dbReference>
<dbReference type="Gene3D" id="3.20.20.300">
    <property type="entry name" value="Glycoside hydrolase, family 3, N-terminal domain"/>
    <property type="match status" value="1"/>
</dbReference>
<keyword evidence="2 4" id="KW-0378">Hydrolase</keyword>
<dbReference type="InterPro" id="IPR013783">
    <property type="entry name" value="Ig-like_fold"/>
</dbReference>
<evidence type="ECO:0000256" key="1">
    <source>
        <dbReference type="ARBA" id="ARBA00005336"/>
    </source>
</evidence>
<dbReference type="SUPFAM" id="SSF51445">
    <property type="entry name" value="(Trans)glycosidases"/>
    <property type="match status" value="1"/>
</dbReference>
<accession>A0A9D1J5R6</accession>
<protein>
    <submittedName>
        <fullName evidence="4">Glycoside hydrolase family 3 C-terminal domain-containing protein</fullName>
    </submittedName>
</protein>
<dbReference type="InterPro" id="IPR017853">
    <property type="entry name" value="GH"/>
</dbReference>
<dbReference type="Pfam" id="PF14310">
    <property type="entry name" value="Fn3-like"/>
    <property type="match status" value="1"/>
</dbReference>
<dbReference type="PRINTS" id="PR00133">
    <property type="entry name" value="GLHYDRLASE3"/>
</dbReference>
<proteinExistence type="inferred from homology"/>
<reference evidence="4" key="1">
    <citation type="submission" date="2020-10" db="EMBL/GenBank/DDBJ databases">
        <authorList>
            <person name="Gilroy R."/>
        </authorList>
    </citation>
    <scope>NUCLEOTIDE SEQUENCE</scope>
    <source>
        <strain evidence="4">CHK189-12415</strain>
    </source>
</reference>
<dbReference type="InterPro" id="IPR050288">
    <property type="entry name" value="Cellulose_deg_GH3"/>
</dbReference>
<dbReference type="InterPro" id="IPR026891">
    <property type="entry name" value="Fn3-like"/>
</dbReference>
<dbReference type="SMART" id="SM01217">
    <property type="entry name" value="Fn3_like"/>
    <property type="match status" value="1"/>
</dbReference>
<dbReference type="EMBL" id="DVHA01000227">
    <property type="protein sequence ID" value="HIR61329.1"/>
    <property type="molecule type" value="Genomic_DNA"/>
</dbReference>
<reference evidence="4" key="2">
    <citation type="journal article" date="2021" name="PeerJ">
        <title>Extensive microbial diversity within the chicken gut microbiome revealed by metagenomics and culture.</title>
        <authorList>
            <person name="Gilroy R."/>
            <person name="Ravi A."/>
            <person name="Getino M."/>
            <person name="Pursley I."/>
            <person name="Horton D.L."/>
            <person name="Alikhan N.F."/>
            <person name="Baker D."/>
            <person name="Gharbi K."/>
            <person name="Hall N."/>
            <person name="Watson M."/>
            <person name="Adriaenssens E.M."/>
            <person name="Foster-Nyarko E."/>
            <person name="Jarju S."/>
            <person name="Secka A."/>
            <person name="Antonio M."/>
            <person name="Oren A."/>
            <person name="Chaudhuri R.R."/>
            <person name="La Ragione R."/>
            <person name="Hildebrand F."/>
            <person name="Pallen M.J."/>
        </authorList>
    </citation>
    <scope>NUCLEOTIDE SEQUENCE</scope>
    <source>
        <strain evidence="4">CHK189-12415</strain>
    </source>
</reference>
<dbReference type="SUPFAM" id="SSF52279">
    <property type="entry name" value="Beta-D-glucan exohydrolase, C-terminal domain"/>
    <property type="match status" value="1"/>
</dbReference>
<dbReference type="PANTHER" id="PTHR42715:SF10">
    <property type="entry name" value="BETA-GLUCOSIDASE"/>
    <property type="match status" value="1"/>
</dbReference>
<sequence length="817" mass="88368">MERYKNPSLPVSDRVDDLLGRMTLEEKAAQLCGNLAVSFMEDGKVNLDALRENFPDGHGRFTQFSLTGITDPMMIAGIANTVQRYFVEETRLGIPVAFQSENLCGYPGAGGTIFPSMLNMGSAWDPELLEAVADVIGAESRAVGINSAMSPVVDVSRDPRWGRTYETFGEDPYLVSQMGIHYVRGMQRHGVGCIAKHFLGYAESQAGLNCAAERIGDRELYETFATPFEAADKEAGVTGMMASYSEIDGIPVAANPKIARKLLRETMGFEGMLTSDGGGVARLYSTNKVVRSYEEAGLYALKGGCDTEIPVGGAFAELPRFVREGKLPERLLDEAVRRILTIKFNLGLFEHPYIRLDQVEGSMSNEASRALSEKAAEKSLILLKNDGILPLSGRPALAVIGPHADSLRYPVSGYTYPAYLEMIDASRTGEEVTIGGMADESAKEEAAPGYEVKKKKPSGGAFASMVDLYSDEQKAQIQDMTSVLRAIGSRSLREELEYRFTVRYAKGCDIVSPGREGFAEAVEAAEASDIVVMAMGGNCGWVHVTGGEGKDRCHLDLPGEQQALLEAVVKTGKPVVLVLYGPGCFALPWAEEHCAAVVEAWMPGPYAGKAVANLLDGSLNPGGKLPVTIPRTIGQVPIYYNHKAGSGYKDVYGNNPIFSGGYVDGDKTPLYPFGYGLSYTTFSMTGFQLESETVPTAGGVIRLSVEVENTGAREGDEVVQLYARFEDAFVTRPVMQLVAFKRLTLAAGEKRTVAFSVPAAQLGYFNEEMEFGVEPGRLTLMAGRSSDEILWTGQVRLTGEKVPLLGRRAYSAGVEVC</sequence>
<comment type="similarity">
    <text evidence="1">Belongs to the glycosyl hydrolase 3 family.</text>
</comment>
<dbReference type="Pfam" id="PF00933">
    <property type="entry name" value="Glyco_hydro_3"/>
    <property type="match status" value="1"/>
</dbReference>
<dbReference type="Gene3D" id="3.40.50.1700">
    <property type="entry name" value="Glycoside hydrolase family 3 C-terminal domain"/>
    <property type="match status" value="1"/>
</dbReference>
<dbReference type="Gene3D" id="2.60.40.10">
    <property type="entry name" value="Immunoglobulins"/>
    <property type="match status" value="1"/>
</dbReference>
<evidence type="ECO:0000256" key="2">
    <source>
        <dbReference type="ARBA" id="ARBA00022801"/>
    </source>
</evidence>
<name>A0A9D1J5R6_9FIRM</name>
<dbReference type="InterPro" id="IPR036962">
    <property type="entry name" value="Glyco_hydro_3_N_sf"/>
</dbReference>
<dbReference type="Proteomes" id="UP000824241">
    <property type="component" value="Unassembled WGS sequence"/>
</dbReference>
<dbReference type="FunFam" id="2.60.40.10:FF:000495">
    <property type="entry name" value="Periplasmic beta-glucosidase"/>
    <property type="match status" value="1"/>
</dbReference>
<evidence type="ECO:0000313" key="4">
    <source>
        <dbReference type="EMBL" id="HIR61329.1"/>
    </source>
</evidence>
<comment type="caution">
    <text evidence="4">The sequence shown here is derived from an EMBL/GenBank/DDBJ whole genome shotgun (WGS) entry which is preliminary data.</text>
</comment>
<dbReference type="InterPro" id="IPR002772">
    <property type="entry name" value="Glyco_hydro_3_C"/>
</dbReference>
<feature type="domain" description="Fibronectin type III-like" evidence="3">
    <location>
        <begin position="717"/>
        <end position="786"/>
    </location>
</feature>
<dbReference type="Pfam" id="PF01915">
    <property type="entry name" value="Glyco_hydro_3_C"/>
    <property type="match status" value="1"/>
</dbReference>
<dbReference type="InterPro" id="IPR001764">
    <property type="entry name" value="Glyco_hydro_3_N"/>
</dbReference>
<organism evidence="4 5">
    <name type="scientific">Candidatus Faecivivens stercoravium</name>
    <dbReference type="NCBI Taxonomy" id="2840803"/>
    <lineage>
        <taxon>Bacteria</taxon>
        <taxon>Bacillati</taxon>
        <taxon>Bacillota</taxon>
        <taxon>Clostridia</taxon>
        <taxon>Eubacteriales</taxon>
        <taxon>Oscillospiraceae</taxon>
        <taxon>Oscillospiraceae incertae sedis</taxon>
        <taxon>Candidatus Faecivivens</taxon>
    </lineage>
</organism>
<dbReference type="GO" id="GO:0005975">
    <property type="term" value="P:carbohydrate metabolic process"/>
    <property type="evidence" value="ECO:0007669"/>
    <property type="project" value="InterPro"/>
</dbReference>
<evidence type="ECO:0000313" key="5">
    <source>
        <dbReference type="Proteomes" id="UP000824241"/>
    </source>
</evidence>
<dbReference type="AlphaFoldDB" id="A0A9D1J5R6"/>